<feature type="transmembrane region" description="Helical" evidence="1">
    <location>
        <begin position="6"/>
        <end position="24"/>
    </location>
</feature>
<dbReference type="Proteomes" id="UP000295689">
    <property type="component" value="Unassembled WGS sequence"/>
</dbReference>
<sequence>MWNAALWGAISGSAVLLGALGAIFLHIPKKVIGDIMACGTGVLIGAASFELLGESVHKGGITATATGFLAGALLFTIFDCIISKRGAKHRKRSGKSSQTAGMAIFIGTVIDAIPESMMLGASLIGRQSVSWLLVVAIFLSNLPEGLSSTSGLMNGGYSKPKIFTLWLSVLVISSLSAWAGYFFLAKAPDFVMAGIASFAGGGIIAMVSSTMMPEAYEDSGPVTGMFAAIGLLISLLLDHLSG</sequence>
<dbReference type="RefSeq" id="WP_132006460.1">
    <property type="nucleotide sequence ID" value="NZ_JABUHM010000004.1"/>
</dbReference>
<feature type="transmembrane region" description="Helical" evidence="1">
    <location>
        <begin position="31"/>
        <end position="49"/>
    </location>
</feature>
<keyword evidence="3" id="KW-1185">Reference proteome</keyword>
<protein>
    <submittedName>
        <fullName evidence="2">ZIP family zinc transporter</fullName>
    </submittedName>
</protein>
<accession>A0A4R2BGG5</accession>
<reference evidence="2 3" key="1">
    <citation type="journal article" date="2015" name="Stand. Genomic Sci.">
        <title>Genomic Encyclopedia of Bacterial and Archaeal Type Strains, Phase III: the genomes of soil and plant-associated and newly described type strains.</title>
        <authorList>
            <person name="Whitman W.B."/>
            <person name="Woyke T."/>
            <person name="Klenk H.P."/>
            <person name="Zhou Y."/>
            <person name="Lilburn T.G."/>
            <person name="Beck B.J."/>
            <person name="De Vos P."/>
            <person name="Vandamme P."/>
            <person name="Eisen J.A."/>
            <person name="Garrity G."/>
            <person name="Hugenholtz P."/>
            <person name="Kyrpides N.C."/>
        </authorList>
    </citation>
    <scope>NUCLEOTIDE SEQUENCE [LARGE SCALE GENOMIC DNA]</scope>
    <source>
        <strain evidence="2 3">CV53</strain>
    </source>
</reference>
<feature type="transmembrane region" description="Helical" evidence="1">
    <location>
        <begin position="61"/>
        <end position="82"/>
    </location>
</feature>
<feature type="transmembrane region" description="Helical" evidence="1">
    <location>
        <begin position="131"/>
        <end position="153"/>
    </location>
</feature>
<dbReference type="AlphaFoldDB" id="A0A4R2BGG5"/>
<dbReference type="EMBL" id="SLVV01000006">
    <property type="protein sequence ID" value="TCN25059.1"/>
    <property type="molecule type" value="Genomic_DNA"/>
</dbReference>
<keyword evidence="1" id="KW-0812">Transmembrane</keyword>
<feature type="transmembrane region" description="Helical" evidence="1">
    <location>
        <begin position="103"/>
        <end position="125"/>
    </location>
</feature>
<evidence type="ECO:0000313" key="2">
    <source>
        <dbReference type="EMBL" id="TCN25059.1"/>
    </source>
</evidence>
<name>A0A4R2BGG5_9BACI</name>
<feature type="transmembrane region" description="Helical" evidence="1">
    <location>
        <begin position="219"/>
        <end position="237"/>
    </location>
</feature>
<keyword evidence="1" id="KW-0472">Membrane</keyword>
<evidence type="ECO:0000256" key="1">
    <source>
        <dbReference type="SAM" id="Phobius"/>
    </source>
</evidence>
<evidence type="ECO:0000313" key="3">
    <source>
        <dbReference type="Proteomes" id="UP000295689"/>
    </source>
</evidence>
<gene>
    <name evidence="2" type="ORF">EV146_106262</name>
</gene>
<comment type="caution">
    <text evidence="2">The sequence shown here is derived from an EMBL/GenBank/DDBJ whole genome shotgun (WGS) entry which is preliminary data.</text>
</comment>
<feature type="transmembrane region" description="Helical" evidence="1">
    <location>
        <begin position="190"/>
        <end position="207"/>
    </location>
</feature>
<keyword evidence="1" id="KW-1133">Transmembrane helix</keyword>
<organism evidence="2 3">
    <name type="scientific">Mesobacillus foraminis</name>
    <dbReference type="NCBI Taxonomy" id="279826"/>
    <lineage>
        <taxon>Bacteria</taxon>
        <taxon>Bacillati</taxon>
        <taxon>Bacillota</taxon>
        <taxon>Bacilli</taxon>
        <taxon>Bacillales</taxon>
        <taxon>Bacillaceae</taxon>
        <taxon>Mesobacillus</taxon>
    </lineage>
</organism>
<proteinExistence type="predicted"/>
<feature type="transmembrane region" description="Helical" evidence="1">
    <location>
        <begin position="165"/>
        <end position="184"/>
    </location>
</feature>